<dbReference type="GO" id="GO:0004066">
    <property type="term" value="F:asparagine synthase (glutamine-hydrolyzing) activity"/>
    <property type="evidence" value="ECO:0007669"/>
    <property type="project" value="UniProtKB-EC"/>
</dbReference>
<sequence length="649" mass="70403">MTEAHASAGPGPGDAHVAVFPDLDAAATVARFFARPGTRTLPHPSGRPWLVGHWRDDEMVTARAGSTVLALIGCHTVDHDELHRHAARLRDIAQLDAPARTLPGSFHLLATLDGRLRAQGTASGLRLVFHTLIDGVPVAATRADVLAEALGLAPDEEQLAVRLLWPVPHPLGEAPMWRGVTAVPPGEALVVGPDGRTVRHSRWWTPPEPDRTLAAGAPRVRETLIQAVDARTRAGGTVSCDLSGGLDSTTICFLADRSPARVVASTWPGRDPADTDLQWAEQAARFLPDTEHVVWDADASPLVYTGLLSIDDLLDEPTIGVMDRSRVLHHLPAMAERGSRLHLTGIGGDHVAWCSEAYYHRLARRRPLFALRQLRGFRALWQWPLGGTLGALADSRPYGRWLADEAGHLHDPLPKSVTCGLGWGVPPRLFDWVTPDAARTARRALREAAASAEPLHPDRGMHADLEQIRSCTRIIRQWDRMAARAGVPMASPFLDDRVIEACLAVRPEERVTPWAYKPLLGAAMRGIVPDVCLRRTNKAAASMDAADGLRQHRADLAELWEDSHLARLGLVDGEALRRLARRPSAPGLRDAILYSTISCEVWLRGLALRTAPTTEGKAPWHCDSEPTSPPRKPDTAPSSSTSATGSTGS</sequence>
<reference evidence="7" key="2">
    <citation type="submission" date="2020-09" db="EMBL/GenBank/DDBJ databases">
        <authorList>
            <person name="Sun Q."/>
            <person name="Ohkuma M."/>
        </authorList>
    </citation>
    <scope>NUCLEOTIDE SEQUENCE</scope>
    <source>
        <strain evidence="7">JCM 4391</strain>
    </source>
</reference>
<dbReference type="SUPFAM" id="SSF56235">
    <property type="entry name" value="N-terminal nucleophile aminohydrolases (Ntn hydrolases)"/>
    <property type="match status" value="1"/>
</dbReference>
<comment type="catalytic activity">
    <reaction evidence="4">
        <text>L-aspartate + L-glutamine + ATP + H2O = L-asparagine + L-glutamate + AMP + diphosphate + H(+)</text>
        <dbReference type="Rhea" id="RHEA:12228"/>
        <dbReference type="ChEBI" id="CHEBI:15377"/>
        <dbReference type="ChEBI" id="CHEBI:15378"/>
        <dbReference type="ChEBI" id="CHEBI:29985"/>
        <dbReference type="ChEBI" id="CHEBI:29991"/>
        <dbReference type="ChEBI" id="CHEBI:30616"/>
        <dbReference type="ChEBI" id="CHEBI:33019"/>
        <dbReference type="ChEBI" id="CHEBI:58048"/>
        <dbReference type="ChEBI" id="CHEBI:58359"/>
        <dbReference type="ChEBI" id="CHEBI:456215"/>
        <dbReference type="EC" id="6.3.5.4"/>
    </reaction>
</comment>
<dbReference type="GO" id="GO:0006529">
    <property type="term" value="P:asparagine biosynthetic process"/>
    <property type="evidence" value="ECO:0007669"/>
    <property type="project" value="UniProtKB-KW"/>
</dbReference>
<evidence type="ECO:0000256" key="4">
    <source>
        <dbReference type="ARBA" id="ARBA00048741"/>
    </source>
</evidence>
<name>A0A918M229_9ACTN</name>
<dbReference type="InterPro" id="IPR014729">
    <property type="entry name" value="Rossmann-like_a/b/a_fold"/>
</dbReference>
<keyword evidence="8" id="KW-1185">Reference proteome</keyword>
<dbReference type="AlphaFoldDB" id="A0A918M229"/>
<proteinExistence type="predicted"/>
<evidence type="ECO:0000256" key="3">
    <source>
        <dbReference type="ARBA" id="ARBA00022888"/>
    </source>
</evidence>
<accession>A0A918M229</accession>
<organism evidence="7 8">
    <name type="scientific">Streptomyces lavendofoliae</name>
    <dbReference type="NCBI Taxonomy" id="67314"/>
    <lineage>
        <taxon>Bacteria</taxon>
        <taxon>Bacillati</taxon>
        <taxon>Actinomycetota</taxon>
        <taxon>Actinomycetes</taxon>
        <taxon>Kitasatosporales</taxon>
        <taxon>Streptomycetaceae</taxon>
        <taxon>Streptomyces</taxon>
    </lineage>
</organism>
<protein>
    <recommendedName>
        <fullName evidence="2">asparagine synthase (glutamine-hydrolyzing)</fullName>
        <ecNumber evidence="2">6.3.5.4</ecNumber>
    </recommendedName>
</protein>
<reference evidence="7" key="1">
    <citation type="journal article" date="2014" name="Int. J. Syst. Evol. Microbiol.">
        <title>Complete genome sequence of Corynebacterium casei LMG S-19264T (=DSM 44701T), isolated from a smear-ripened cheese.</title>
        <authorList>
            <consortium name="US DOE Joint Genome Institute (JGI-PGF)"/>
            <person name="Walter F."/>
            <person name="Albersmeier A."/>
            <person name="Kalinowski J."/>
            <person name="Ruckert C."/>
        </authorList>
    </citation>
    <scope>NUCLEOTIDE SEQUENCE</scope>
    <source>
        <strain evidence="7">JCM 4391</strain>
    </source>
</reference>
<keyword evidence="3" id="KW-0028">Amino-acid biosynthesis</keyword>
<feature type="region of interest" description="Disordered" evidence="5">
    <location>
        <begin position="614"/>
        <end position="649"/>
    </location>
</feature>
<dbReference type="Pfam" id="PF00733">
    <property type="entry name" value="Asn_synthase"/>
    <property type="match status" value="1"/>
</dbReference>
<feature type="domain" description="Asparagine synthetase" evidence="6">
    <location>
        <begin position="220"/>
        <end position="604"/>
    </location>
</feature>
<dbReference type="Gene3D" id="3.40.50.620">
    <property type="entry name" value="HUPs"/>
    <property type="match status" value="2"/>
</dbReference>
<dbReference type="InterPro" id="IPR051786">
    <property type="entry name" value="ASN_synthetase/amidase"/>
</dbReference>
<gene>
    <name evidence="7" type="ORF">GCM10010274_09840</name>
</gene>
<feature type="compositionally biased region" description="Low complexity" evidence="5">
    <location>
        <begin position="635"/>
        <end position="649"/>
    </location>
</feature>
<dbReference type="SUPFAM" id="SSF52402">
    <property type="entry name" value="Adenine nucleotide alpha hydrolases-like"/>
    <property type="match status" value="1"/>
</dbReference>
<dbReference type="InterPro" id="IPR001962">
    <property type="entry name" value="Asn_synthase"/>
</dbReference>
<evidence type="ECO:0000256" key="2">
    <source>
        <dbReference type="ARBA" id="ARBA00012737"/>
    </source>
</evidence>
<comment type="pathway">
    <text evidence="1">Amino-acid biosynthesis; L-asparagine biosynthesis; L-asparagine from L-aspartate (L-Gln route): step 1/1.</text>
</comment>
<dbReference type="InterPro" id="IPR029055">
    <property type="entry name" value="Ntn_hydrolases_N"/>
</dbReference>
<dbReference type="Proteomes" id="UP000636661">
    <property type="component" value="Unassembled WGS sequence"/>
</dbReference>
<evidence type="ECO:0000256" key="5">
    <source>
        <dbReference type="SAM" id="MobiDB-lite"/>
    </source>
</evidence>
<evidence type="ECO:0000313" key="8">
    <source>
        <dbReference type="Proteomes" id="UP000636661"/>
    </source>
</evidence>
<comment type="caution">
    <text evidence="7">The sequence shown here is derived from an EMBL/GenBank/DDBJ whole genome shotgun (WGS) entry which is preliminary data.</text>
</comment>
<keyword evidence="3" id="KW-0061">Asparagine biosynthesis</keyword>
<dbReference type="PANTHER" id="PTHR43284">
    <property type="entry name" value="ASPARAGINE SYNTHETASE (GLUTAMINE-HYDROLYZING)"/>
    <property type="match status" value="1"/>
</dbReference>
<dbReference type="EMBL" id="BMTP01000002">
    <property type="protein sequence ID" value="GGU25224.1"/>
    <property type="molecule type" value="Genomic_DNA"/>
</dbReference>
<evidence type="ECO:0000259" key="6">
    <source>
        <dbReference type="Pfam" id="PF00733"/>
    </source>
</evidence>
<evidence type="ECO:0000313" key="7">
    <source>
        <dbReference type="EMBL" id="GGU25224.1"/>
    </source>
</evidence>
<evidence type="ECO:0000256" key="1">
    <source>
        <dbReference type="ARBA" id="ARBA00005187"/>
    </source>
</evidence>
<dbReference type="EC" id="6.3.5.4" evidence="2"/>
<dbReference type="PANTHER" id="PTHR43284:SF1">
    <property type="entry name" value="ASPARAGINE SYNTHETASE"/>
    <property type="match status" value="1"/>
</dbReference>